<dbReference type="AlphaFoldDB" id="A0A1I5W1C7"/>
<sequence>MKKIFAILGIGDRIEEVFFAGFQCKEVRVDGVQDY</sequence>
<dbReference type="Proteomes" id="UP000198577">
    <property type="component" value="Unassembled WGS sequence"/>
</dbReference>
<accession>A0A1I5W1C7</accession>
<organism evidence="1 2">
    <name type="scientific">Caldicoprobacter faecalis</name>
    <dbReference type="NCBI Taxonomy" id="937334"/>
    <lineage>
        <taxon>Bacteria</taxon>
        <taxon>Bacillati</taxon>
        <taxon>Bacillota</taxon>
        <taxon>Clostridia</taxon>
        <taxon>Caldicoprobacterales</taxon>
        <taxon>Caldicoprobacteraceae</taxon>
        <taxon>Caldicoprobacter</taxon>
    </lineage>
</organism>
<keyword evidence="2" id="KW-1185">Reference proteome</keyword>
<protein>
    <submittedName>
        <fullName evidence="1">Uncharacterized protein</fullName>
    </submittedName>
</protein>
<dbReference type="STRING" id="937334.SAMN05444406_11360"/>
<gene>
    <name evidence="1" type="ORF">SAMN05444406_11360</name>
</gene>
<dbReference type="EMBL" id="FOXR01000013">
    <property type="protein sequence ID" value="SFQ13387.1"/>
    <property type="molecule type" value="Genomic_DNA"/>
</dbReference>
<evidence type="ECO:0000313" key="1">
    <source>
        <dbReference type="EMBL" id="SFQ13387.1"/>
    </source>
</evidence>
<proteinExistence type="predicted"/>
<reference evidence="1 2" key="1">
    <citation type="submission" date="2016-10" db="EMBL/GenBank/DDBJ databases">
        <authorList>
            <person name="de Groot N.N."/>
        </authorList>
    </citation>
    <scope>NUCLEOTIDE SEQUENCE [LARGE SCALE GENOMIC DNA]</scope>
    <source>
        <strain evidence="1 2">DSM 20678</strain>
    </source>
</reference>
<evidence type="ECO:0000313" key="2">
    <source>
        <dbReference type="Proteomes" id="UP000198577"/>
    </source>
</evidence>
<name>A0A1I5W1C7_9FIRM</name>